<keyword evidence="2" id="KW-0812">Transmembrane</keyword>
<keyword evidence="2" id="KW-1133">Transmembrane helix</keyword>
<reference evidence="3 4" key="1">
    <citation type="submission" date="2019-02" db="EMBL/GenBank/DDBJ databases">
        <title>Deep-cultivation of Planctomycetes and their phenomic and genomic characterization uncovers novel biology.</title>
        <authorList>
            <person name="Wiegand S."/>
            <person name="Jogler M."/>
            <person name="Boedeker C."/>
            <person name="Pinto D."/>
            <person name="Vollmers J."/>
            <person name="Rivas-Marin E."/>
            <person name="Kohn T."/>
            <person name="Peeters S.H."/>
            <person name="Heuer A."/>
            <person name="Rast P."/>
            <person name="Oberbeckmann S."/>
            <person name="Bunk B."/>
            <person name="Jeske O."/>
            <person name="Meyerdierks A."/>
            <person name="Storesund J.E."/>
            <person name="Kallscheuer N."/>
            <person name="Luecker S."/>
            <person name="Lage O.M."/>
            <person name="Pohl T."/>
            <person name="Merkel B.J."/>
            <person name="Hornburger P."/>
            <person name="Mueller R.-W."/>
            <person name="Bruemmer F."/>
            <person name="Labrenz M."/>
            <person name="Spormann A.M."/>
            <person name="Op Den Camp H."/>
            <person name="Overmann J."/>
            <person name="Amann R."/>
            <person name="Jetten M.S.M."/>
            <person name="Mascher T."/>
            <person name="Medema M.H."/>
            <person name="Devos D.P."/>
            <person name="Kaster A.-K."/>
            <person name="Ovreas L."/>
            <person name="Rohde M."/>
            <person name="Galperin M.Y."/>
            <person name="Jogler C."/>
        </authorList>
    </citation>
    <scope>NUCLEOTIDE SEQUENCE [LARGE SCALE GENOMIC DNA]</scope>
    <source>
        <strain evidence="3 4">Poly41</strain>
    </source>
</reference>
<dbReference type="InterPro" id="IPR050445">
    <property type="entry name" value="Bact_polysacc_biosynth/exp"/>
</dbReference>
<evidence type="ECO:0000256" key="1">
    <source>
        <dbReference type="SAM" id="Coils"/>
    </source>
</evidence>
<dbReference type="AlphaFoldDB" id="A0A5C6DAH7"/>
<sequence>MRRFVFVTLTCMLLGGLIGLTSAVSNPTFRSTSRVMIEQAPNPKDRDAKPIPFEILRSHFYSDWVSSMAFRDRRMLPFHREFSGHAGIFARHAREALIVEPEVTSNQDFRIAALVHYDSKNRELAEAGVKSFVHAFQNWANQRQHTLHGDLMRTISVAIEQLYPKLGELERQYRDFRRDAPLVWNSDGKAINPHRERHLFLTQKRSETIEEFRRVELMLKQAEQLAEQAKSAVVTLPIIAKLLDFPIANVKVVEPSSTDPSIGKLLVEAIAERNRIAEELGEEDSQVVELDRRIELLETELKKIAKNQIDQAFANALKESSSQQVAAKDSTISASEVIATMLDAKKAESSMLKAYRAELEQNIESEKQASAKLAKLEQDDAGMQREIERNRELLNQLEEQMSLVEMQTEESQLRIVELTAPSVGHVTGWRKVGIATLLGLGVGSVLSLFLGLLSRGKSAAA</sequence>
<evidence type="ECO:0000256" key="2">
    <source>
        <dbReference type="SAM" id="Phobius"/>
    </source>
</evidence>
<keyword evidence="2" id="KW-0472">Membrane</keyword>
<feature type="transmembrane region" description="Helical" evidence="2">
    <location>
        <begin position="432"/>
        <end position="453"/>
    </location>
</feature>
<name>A0A5C6DAH7_9BACT</name>
<evidence type="ECO:0000313" key="3">
    <source>
        <dbReference type="EMBL" id="TWU33892.1"/>
    </source>
</evidence>
<dbReference type="Proteomes" id="UP000319143">
    <property type="component" value="Unassembled WGS sequence"/>
</dbReference>
<keyword evidence="4" id="KW-1185">Reference proteome</keyword>
<accession>A0A5C6DAH7</accession>
<comment type="caution">
    <text evidence="3">The sequence shown here is derived from an EMBL/GenBank/DDBJ whole genome shotgun (WGS) entry which is preliminary data.</text>
</comment>
<keyword evidence="1" id="KW-0175">Coiled coil</keyword>
<dbReference type="GO" id="GO:0004713">
    <property type="term" value="F:protein tyrosine kinase activity"/>
    <property type="evidence" value="ECO:0007669"/>
    <property type="project" value="TreeGrafter"/>
</dbReference>
<feature type="coiled-coil region" evidence="1">
    <location>
        <begin position="280"/>
        <end position="307"/>
    </location>
</feature>
<organism evidence="3 4">
    <name type="scientific">Novipirellula artificiosorum</name>
    <dbReference type="NCBI Taxonomy" id="2528016"/>
    <lineage>
        <taxon>Bacteria</taxon>
        <taxon>Pseudomonadati</taxon>
        <taxon>Planctomycetota</taxon>
        <taxon>Planctomycetia</taxon>
        <taxon>Pirellulales</taxon>
        <taxon>Pirellulaceae</taxon>
        <taxon>Novipirellula</taxon>
    </lineage>
</organism>
<feature type="coiled-coil region" evidence="1">
    <location>
        <begin position="356"/>
        <end position="414"/>
    </location>
</feature>
<evidence type="ECO:0000313" key="4">
    <source>
        <dbReference type="Proteomes" id="UP000319143"/>
    </source>
</evidence>
<dbReference type="PANTHER" id="PTHR32309">
    <property type="entry name" value="TYROSINE-PROTEIN KINASE"/>
    <property type="match status" value="1"/>
</dbReference>
<dbReference type="PANTHER" id="PTHR32309:SF13">
    <property type="entry name" value="FERRIC ENTEROBACTIN TRANSPORT PROTEIN FEPE"/>
    <property type="match status" value="1"/>
</dbReference>
<gene>
    <name evidence="3" type="ORF">Poly41_48920</name>
</gene>
<dbReference type="GO" id="GO:0005886">
    <property type="term" value="C:plasma membrane"/>
    <property type="evidence" value="ECO:0007669"/>
    <property type="project" value="TreeGrafter"/>
</dbReference>
<protein>
    <submittedName>
        <fullName evidence="3">Uncharacterized protein</fullName>
    </submittedName>
</protein>
<dbReference type="EMBL" id="SJPV01000009">
    <property type="protein sequence ID" value="TWU33892.1"/>
    <property type="molecule type" value="Genomic_DNA"/>
</dbReference>
<proteinExistence type="predicted"/>